<protein>
    <submittedName>
        <fullName evidence="7">ABC transporter permease</fullName>
    </submittedName>
</protein>
<evidence type="ECO:0000313" key="8">
    <source>
        <dbReference type="Proteomes" id="UP000574276"/>
    </source>
</evidence>
<comment type="caution">
    <text evidence="7">The sequence shown here is derived from an EMBL/GenBank/DDBJ whole genome shotgun (WGS) entry which is preliminary data.</text>
</comment>
<dbReference type="PANTHER" id="PTHR43027:SF1">
    <property type="entry name" value="DOXORUBICIN RESISTANCE ABC TRANSPORTER PERMEASE PROTEIN DRRC-RELATED"/>
    <property type="match status" value="1"/>
</dbReference>
<dbReference type="Proteomes" id="UP000574276">
    <property type="component" value="Unassembled WGS sequence"/>
</dbReference>
<organism evidence="7 8">
    <name type="scientific">Variimorphobacter saccharofermentans</name>
    <dbReference type="NCBI Taxonomy" id="2755051"/>
    <lineage>
        <taxon>Bacteria</taxon>
        <taxon>Bacillati</taxon>
        <taxon>Bacillota</taxon>
        <taxon>Clostridia</taxon>
        <taxon>Lachnospirales</taxon>
        <taxon>Lachnospiraceae</taxon>
        <taxon>Variimorphobacter</taxon>
    </lineage>
</organism>
<evidence type="ECO:0000256" key="2">
    <source>
        <dbReference type="ARBA" id="ARBA00022692"/>
    </source>
</evidence>
<evidence type="ECO:0000259" key="6">
    <source>
        <dbReference type="Pfam" id="PF12698"/>
    </source>
</evidence>
<proteinExistence type="predicted"/>
<dbReference type="InterPro" id="IPR052902">
    <property type="entry name" value="ABC-2_transporter"/>
</dbReference>
<dbReference type="PANTHER" id="PTHR43027">
    <property type="entry name" value="DOXORUBICIN RESISTANCE ABC TRANSPORTER PERMEASE PROTEIN DRRC-RELATED"/>
    <property type="match status" value="1"/>
</dbReference>
<name>A0A839K1D3_9FIRM</name>
<dbReference type="GO" id="GO:0016020">
    <property type="term" value="C:membrane"/>
    <property type="evidence" value="ECO:0007669"/>
    <property type="project" value="UniProtKB-SubCell"/>
</dbReference>
<feature type="transmembrane region" description="Helical" evidence="5">
    <location>
        <begin position="268"/>
        <end position="287"/>
    </location>
</feature>
<dbReference type="EMBL" id="JACEGA010000001">
    <property type="protein sequence ID" value="MBB2183450.1"/>
    <property type="molecule type" value="Genomic_DNA"/>
</dbReference>
<dbReference type="GO" id="GO:0140359">
    <property type="term" value="F:ABC-type transporter activity"/>
    <property type="evidence" value="ECO:0007669"/>
    <property type="project" value="InterPro"/>
</dbReference>
<feature type="transmembrane region" description="Helical" evidence="5">
    <location>
        <begin position="330"/>
        <end position="348"/>
    </location>
</feature>
<feature type="transmembrane region" description="Helical" evidence="5">
    <location>
        <begin position="239"/>
        <end position="261"/>
    </location>
</feature>
<dbReference type="InterPro" id="IPR013525">
    <property type="entry name" value="ABC2_TM"/>
</dbReference>
<gene>
    <name evidence="7" type="ORF">H0486_11225</name>
</gene>
<evidence type="ECO:0000313" key="7">
    <source>
        <dbReference type="EMBL" id="MBB2183450.1"/>
    </source>
</evidence>
<feature type="transmembrane region" description="Helical" evidence="5">
    <location>
        <begin position="206"/>
        <end position="233"/>
    </location>
</feature>
<keyword evidence="8" id="KW-1185">Reference proteome</keyword>
<dbReference type="InterPro" id="IPR036259">
    <property type="entry name" value="MFS_trans_sf"/>
</dbReference>
<reference evidence="7 8" key="1">
    <citation type="submission" date="2020-07" db="EMBL/GenBank/DDBJ databases">
        <title>Characterization and genome sequencing of isolate MD1, a novel member within the family Lachnospiraceae.</title>
        <authorList>
            <person name="Rettenmaier R."/>
            <person name="Di Bello L."/>
            <person name="Zinser C."/>
            <person name="Scheitz K."/>
            <person name="Liebl W."/>
            <person name="Zverlov V."/>
        </authorList>
    </citation>
    <scope>NUCLEOTIDE SEQUENCE [LARGE SCALE GENOMIC DNA]</scope>
    <source>
        <strain evidence="7 8">MD1</strain>
    </source>
</reference>
<evidence type="ECO:0000256" key="4">
    <source>
        <dbReference type="ARBA" id="ARBA00023136"/>
    </source>
</evidence>
<keyword evidence="2 5" id="KW-0812">Transmembrane</keyword>
<keyword evidence="3 5" id="KW-1133">Transmembrane helix</keyword>
<dbReference type="Pfam" id="PF12698">
    <property type="entry name" value="ABC2_membrane_3"/>
    <property type="match status" value="1"/>
</dbReference>
<sequence length="356" mass="40190">MILYLIKNNFKLMLRNKWIIGMMIIGPIIVIAVLSAVFQDVLRSYEGTEKFTIGYRLAEDSTFRPYIDTLIDIGNEAGITLSECTSGSVKELLDKNDYRSFVEFSNNSIKIYIIEGYEMEGMKTEYFFNKIIKGLSVNVKENDAIVFPVKQLSYIPKVEANDYYGIVFIVYYIWCCYVSISSVIISEKKNRIEKKFRVAPVSEVKLYLAKAIPCVLITLCEMAVTITATVLLFDVQWGNPLITLLIIFLMVIAATMFGLFLIYLFNNLAVAIGSAFAFVWIAGYLGGSFETYYYSSVSDKIKVLSPLYHINRALVEYSAIGKSDYTGSSIVYLLIISGICFFAGLIIAKIRKVDIA</sequence>
<dbReference type="AlphaFoldDB" id="A0A839K1D3"/>
<keyword evidence="4 5" id="KW-0472">Membrane</keyword>
<feature type="transmembrane region" description="Helical" evidence="5">
    <location>
        <begin position="18"/>
        <end position="38"/>
    </location>
</feature>
<evidence type="ECO:0000256" key="5">
    <source>
        <dbReference type="SAM" id="Phobius"/>
    </source>
</evidence>
<evidence type="ECO:0000256" key="3">
    <source>
        <dbReference type="ARBA" id="ARBA00022989"/>
    </source>
</evidence>
<dbReference type="SUPFAM" id="SSF103473">
    <property type="entry name" value="MFS general substrate transporter"/>
    <property type="match status" value="1"/>
</dbReference>
<feature type="transmembrane region" description="Helical" evidence="5">
    <location>
        <begin position="163"/>
        <end position="185"/>
    </location>
</feature>
<dbReference type="RefSeq" id="WP_228353106.1">
    <property type="nucleotide sequence ID" value="NZ_JACEGA010000001.1"/>
</dbReference>
<evidence type="ECO:0000256" key="1">
    <source>
        <dbReference type="ARBA" id="ARBA00004141"/>
    </source>
</evidence>
<accession>A0A839K1D3</accession>
<comment type="subcellular location">
    <subcellularLocation>
        <location evidence="1">Membrane</location>
        <topology evidence="1">Multi-pass membrane protein</topology>
    </subcellularLocation>
</comment>
<feature type="domain" description="ABC-2 type transporter transmembrane" evidence="6">
    <location>
        <begin position="17"/>
        <end position="345"/>
    </location>
</feature>